<dbReference type="SUPFAM" id="SSF53474">
    <property type="entry name" value="alpha/beta-Hydrolases"/>
    <property type="match status" value="1"/>
</dbReference>
<protein>
    <submittedName>
        <fullName evidence="1">Uncharacterized protein</fullName>
    </submittedName>
</protein>
<dbReference type="InterPro" id="IPR011990">
    <property type="entry name" value="TPR-like_helical_dom_sf"/>
</dbReference>
<keyword evidence="2" id="KW-1185">Reference proteome</keyword>
<name>A0A1B1AJX5_9PROT</name>
<dbReference type="STRING" id="1759059.ATE48_13310"/>
<dbReference type="RefSeq" id="WP_066772285.1">
    <property type="nucleotide sequence ID" value="NZ_CP013244.1"/>
</dbReference>
<reference evidence="1 2" key="1">
    <citation type="submission" date="2015-11" db="EMBL/GenBank/DDBJ databases">
        <title>Whole-Genome Sequence of Candidatus Oderbacter manganicum from the National Park Lower Oder Valley, Germany.</title>
        <authorList>
            <person name="Braun B."/>
            <person name="Liere K."/>
            <person name="Szewzyk U."/>
        </authorList>
    </citation>
    <scope>NUCLEOTIDE SEQUENCE [LARGE SCALE GENOMIC DNA]</scope>
    <source>
        <strain evidence="1 2">OTSz_A_272</strain>
    </source>
</reference>
<dbReference type="InterPro" id="IPR029058">
    <property type="entry name" value="AB_hydrolase_fold"/>
</dbReference>
<sequence>MAITSEQRAAEERYTQLRLSMDRAEAVGDDERAISIGVDWADTFPDRVLPAIRLGEAQCRIDDLGGALWTIENALKNVPGDAALLKRAGKICRMQDDHERAIGYRLAAIAANPNDARQGWIDIANMKLALADTAGAREALATAYAAGEPPEKHRLTDAYLAYLARDGARGLALVDAYEAENGVSESSAQTRKKLMTLEGLREARPSIRLQSAATAELRAFADASNVPTTALDAEKMRLITPAGDILFERVPDSRSLLLAFGGLSTMFGGVAEDMGFLVRRTRINAMFVSDPQRLFMLGGFTSVGDYRATIDWLFALREAWGIENFYCLGLSGGGYPALRYGLDLHARRILTFAAPTQITPGITQIDKRATALAVRVLNRKPEMCINLRGEIERYGDAAPEIINYFGAEMAEDAHHARNIEGLPTVSSRGVSGLDSHAIVRWLKDSGHFPDILAEFLRDTD</sequence>
<dbReference type="Gene3D" id="1.25.40.10">
    <property type="entry name" value="Tetratricopeptide repeat domain"/>
    <property type="match status" value="1"/>
</dbReference>
<dbReference type="AlphaFoldDB" id="A0A1B1AJX5"/>
<accession>A0A1B1AJX5</accession>
<gene>
    <name evidence="1" type="ORF">ATE48_13310</name>
</gene>
<proteinExistence type="predicted"/>
<dbReference type="SUPFAM" id="SSF48452">
    <property type="entry name" value="TPR-like"/>
    <property type="match status" value="1"/>
</dbReference>
<organism evidence="1 2">
    <name type="scientific">Candidatus Viadribacter manganicus</name>
    <dbReference type="NCBI Taxonomy" id="1759059"/>
    <lineage>
        <taxon>Bacteria</taxon>
        <taxon>Pseudomonadati</taxon>
        <taxon>Pseudomonadota</taxon>
        <taxon>Alphaproteobacteria</taxon>
        <taxon>Hyphomonadales</taxon>
        <taxon>Hyphomonadaceae</taxon>
        <taxon>Candidatus Viadribacter</taxon>
    </lineage>
</organism>
<dbReference type="Proteomes" id="UP000092498">
    <property type="component" value="Chromosome"/>
</dbReference>
<evidence type="ECO:0000313" key="1">
    <source>
        <dbReference type="EMBL" id="ANP46820.1"/>
    </source>
</evidence>
<dbReference type="KEGG" id="cbot:ATE48_13310"/>
<dbReference type="OrthoDB" id="7841084at2"/>
<dbReference type="EMBL" id="CP013244">
    <property type="protein sequence ID" value="ANP46820.1"/>
    <property type="molecule type" value="Genomic_DNA"/>
</dbReference>
<dbReference type="InParanoid" id="A0A1B1AJX5"/>
<evidence type="ECO:0000313" key="2">
    <source>
        <dbReference type="Proteomes" id="UP000092498"/>
    </source>
</evidence>